<evidence type="ECO:0000313" key="5">
    <source>
        <dbReference type="Proteomes" id="UP000006057"/>
    </source>
</evidence>
<keyword evidence="1" id="KW-0547">Nucleotide-binding</keyword>
<dbReference type="PROSITE" id="PS00622">
    <property type="entry name" value="HTH_LUXR_1"/>
    <property type="match status" value="1"/>
</dbReference>
<name>I4BDA1_MYCCN</name>
<proteinExistence type="predicted"/>
<dbReference type="GO" id="GO:0005737">
    <property type="term" value="C:cytoplasm"/>
    <property type="evidence" value="ECO:0007669"/>
    <property type="project" value="TreeGrafter"/>
</dbReference>
<organism evidence="4 5">
    <name type="scientific">Mycolicibacterium chubuense (strain NBB4)</name>
    <name type="common">Mycobacterium chubuense</name>
    <dbReference type="NCBI Taxonomy" id="710421"/>
    <lineage>
        <taxon>Bacteria</taxon>
        <taxon>Bacillati</taxon>
        <taxon>Actinomycetota</taxon>
        <taxon>Actinomycetes</taxon>
        <taxon>Mycobacteriales</taxon>
        <taxon>Mycobacteriaceae</taxon>
        <taxon>Mycolicibacterium</taxon>
    </lineage>
</organism>
<dbReference type="PANTHER" id="PTHR16305:SF35">
    <property type="entry name" value="TRANSCRIPTIONAL ACTIVATOR DOMAIN"/>
    <property type="match status" value="1"/>
</dbReference>
<accession>I4BDA1</accession>
<dbReference type="PATRIC" id="fig|710421.3.peg.431"/>
<dbReference type="SUPFAM" id="SSF52540">
    <property type="entry name" value="P-loop containing nucleoside triphosphate hydrolases"/>
    <property type="match status" value="1"/>
</dbReference>
<dbReference type="InterPro" id="IPR011990">
    <property type="entry name" value="TPR-like_helical_dom_sf"/>
</dbReference>
<dbReference type="PROSITE" id="PS50043">
    <property type="entry name" value="HTH_LUXR_2"/>
    <property type="match status" value="1"/>
</dbReference>
<dbReference type="Pfam" id="PF00196">
    <property type="entry name" value="GerE"/>
    <property type="match status" value="1"/>
</dbReference>
<dbReference type="GO" id="GO:0005524">
    <property type="term" value="F:ATP binding"/>
    <property type="evidence" value="ECO:0007669"/>
    <property type="project" value="UniProtKB-KW"/>
</dbReference>
<dbReference type="InterPro" id="IPR000792">
    <property type="entry name" value="Tscrpt_reg_LuxR_C"/>
</dbReference>
<dbReference type="InterPro" id="IPR036388">
    <property type="entry name" value="WH-like_DNA-bd_sf"/>
</dbReference>
<feature type="domain" description="HTH luxR-type" evidence="3">
    <location>
        <begin position="850"/>
        <end position="915"/>
    </location>
</feature>
<dbReference type="EMBL" id="CP003053">
    <property type="protein sequence ID" value="AFM15258.1"/>
    <property type="molecule type" value="Genomic_DNA"/>
</dbReference>
<gene>
    <name evidence="4" type="ordered locus">Mycch_0438</name>
</gene>
<dbReference type="Gene3D" id="3.40.50.300">
    <property type="entry name" value="P-loop containing nucleotide triphosphate hydrolases"/>
    <property type="match status" value="1"/>
</dbReference>
<protein>
    <submittedName>
        <fullName evidence="4">Transcriptional regulator, luxR family</fullName>
    </submittedName>
</protein>
<dbReference type="InterPro" id="IPR041664">
    <property type="entry name" value="AAA_16"/>
</dbReference>
<dbReference type="Gene3D" id="1.25.40.10">
    <property type="entry name" value="Tetratricopeptide repeat domain"/>
    <property type="match status" value="1"/>
</dbReference>
<evidence type="ECO:0000256" key="1">
    <source>
        <dbReference type="ARBA" id="ARBA00022741"/>
    </source>
</evidence>
<dbReference type="HOGENOM" id="CLU_006850_4_1_11"/>
<dbReference type="AlphaFoldDB" id="I4BDA1"/>
<dbReference type="Pfam" id="PF14559">
    <property type="entry name" value="TPR_19"/>
    <property type="match status" value="1"/>
</dbReference>
<keyword evidence="2" id="KW-0067">ATP-binding</keyword>
<dbReference type="SUPFAM" id="SSF48452">
    <property type="entry name" value="TPR-like"/>
    <property type="match status" value="3"/>
</dbReference>
<dbReference type="RefSeq" id="WP_014813750.1">
    <property type="nucleotide sequence ID" value="NC_018027.1"/>
</dbReference>
<dbReference type="Proteomes" id="UP000006057">
    <property type="component" value="Chromosome"/>
</dbReference>
<dbReference type="Pfam" id="PF13191">
    <property type="entry name" value="AAA_16"/>
    <property type="match status" value="1"/>
</dbReference>
<dbReference type="SUPFAM" id="SSF46894">
    <property type="entry name" value="C-terminal effector domain of the bipartite response regulators"/>
    <property type="match status" value="1"/>
</dbReference>
<evidence type="ECO:0000259" key="3">
    <source>
        <dbReference type="PROSITE" id="PS50043"/>
    </source>
</evidence>
<dbReference type="GO" id="GO:0006355">
    <property type="term" value="P:regulation of DNA-templated transcription"/>
    <property type="evidence" value="ECO:0007669"/>
    <property type="project" value="InterPro"/>
</dbReference>
<dbReference type="PRINTS" id="PR00038">
    <property type="entry name" value="HTHLUXR"/>
</dbReference>
<dbReference type="GO" id="GO:0004016">
    <property type="term" value="F:adenylate cyclase activity"/>
    <property type="evidence" value="ECO:0007669"/>
    <property type="project" value="TreeGrafter"/>
</dbReference>
<dbReference type="InterPro" id="IPR016032">
    <property type="entry name" value="Sig_transdc_resp-reg_C-effctor"/>
</dbReference>
<dbReference type="GO" id="GO:0003677">
    <property type="term" value="F:DNA binding"/>
    <property type="evidence" value="ECO:0007669"/>
    <property type="project" value="InterPro"/>
</dbReference>
<dbReference type="eggNOG" id="COG2909">
    <property type="taxonomic scope" value="Bacteria"/>
</dbReference>
<keyword evidence="5" id="KW-1185">Reference proteome</keyword>
<dbReference type="CDD" id="cd06170">
    <property type="entry name" value="LuxR_C_like"/>
    <property type="match status" value="1"/>
</dbReference>
<dbReference type="Gene3D" id="1.10.10.10">
    <property type="entry name" value="Winged helix-like DNA-binding domain superfamily/Winged helix DNA-binding domain"/>
    <property type="match status" value="1"/>
</dbReference>
<evidence type="ECO:0000313" key="4">
    <source>
        <dbReference type="EMBL" id="AFM15258.1"/>
    </source>
</evidence>
<sequence>MATEVVGREAETAQIVDFLDAAAAAPTSLVIEGDAGIGKTTLWLFAIERARQSGCRVLGTRTAHAESVLAYASLTDLLSGVEPAVLADLPAPQRLALDRVTLLGGPEDSPTDPRAVAAAFLSVVKRLTGSSRVLIAIDDLQWLDPSSAAVIAFAARRLSGPVGVLATLRSDAADAADVSWLRMPWPDAASRLAVGPLSLGALHAVIVRRLGRSLPRPLMVHINEISGGNPLYALELARAATDEGLHMPRSLAELVRRRLAGVNADARDALLAAACAGAPTVDIVARATDSTATGVVDRLADAEAMGIVCYEGRRLRFGHPVLAAGVYADAAPAQRRAMHRSLAAIVEEPELRARHLALATTTGDRDTLHALDAAAESAGKRGAPVAAAELLDFALELGGDTPERRIRLAGFLFDSGNSARARRLLEEVVARDPGRGVCAEAFGLLAVISQLEGSLLTAADELSRALELAEDDLALRARILVSLAWVQIHIGDLAASVRNISDAAADARAVDDPHILSQALGMKIVVGLLSGSGCDDEILWRATELESHESPAPVMFRPSLHAALAHAWTGRLDAAQDALLTVRQRSIERGEESALVFIAYHEGLTAIWRAAFGDAALIAENAVQLASQLDGPLPMSAALTIRALTAAYAGHEDGARRDLQRAIEPTRDCGSELLAGWSMAALGFLEVSLGRHHAALTALEPLVDRLSAHPEAAEIFAAWFVPDAVESFVAVGRAADAEALVDMLERNGRRLDRPWMLASAGRGRAMLLAAGGELDAAADAADRALIEHRRLPMPFERARTQLLAGQLERRRRRNHTAATGLRQALQAFEDFGTPLWAHRARTELGRANVGHHSAGTLTPSEQRVAELAASGMTNREVAAALFISPKTVEANLARVYRKLGIRSRAELGRHMGGNTVNPRSQGRDSW</sequence>
<dbReference type="KEGG" id="mcb:Mycch_0438"/>
<dbReference type="PANTHER" id="PTHR16305">
    <property type="entry name" value="TESTICULAR SOLUBLE ADENYLYL CYCLASE"/>
    <property type="match status" value="1"/>
</dbReference>
<reference evidence="4 5" key="1">
    <citation type="submission" date="2012-06" db="EMBL/GenBank/DDBJ databases">
        <title>Complete sequence of chromosome of Mycobacterium chubuense NBB4.</title>
        <authorList>
            <consortium name="US DOE Joint Genome Institute"/>
            <person name="Lucas S."/>
            <person name="Han J."/>
            <person name="Lapidus A."/>
            <person name="Cheng J.-F."/>
            <person name="Goodwin L."/>
            <person name="Pitluck S."/>
            <person name="Peters L."/>
            <person name="Mikhailova N."/>
            <person name="Teshima H."/>
            <person name="Detter J.C."/>
            <person name="Han C."/>
            <person name="Tapia R."/>
            <person name="Land M."/>
            <person name="Hauser L."/>
            <person name="Kyrpides N."/>
            <person name="Ivanova N."/>
            <person name="Pagani I."/>
            <person name="Mattes T."/>
            <person name="Holmes A."/>
            <person name="Rutledge P."/>
            <person name="Paulsen I."/>
            <person name="Coleman N."/>
            <person name="Woyke T."/>
        </authorList>
    </citation>
    <scope>NUCLEOTIDE SEQUENCE [LARGE SCALE GENOMIC DNA]</scope>
    <source>
        <strain evidence="4 5">NBB4</strain>
    </source>
</reference>
<dbReference type="STRING" id="710421.Mycch_0438"/>
<evidence type="ECO:0000256" key="2">
    <source>
        <dbReference type="ARBA" id="ARBA00022840"/>
    </source>
</evidence>
<dbReference type="SMART" id="SM00421">
    <property type="entry name" value="HTH_LUXR"/>
    <property type="match status" value="1"/>
</dbReference>
<dbReference type="InterPro" id="IPR027417">
    <property type="entry name" value="P-loop_NTPase"/>
</dbReference>
<dbReference type="OrthoDB" id="3796539at2"/>